<feature type="transmembrane region" description="Helical" evidence="1">
    <location>
        <begin position="118"/>
        <end position="137"/>
    </location>
</feature>
<feature type="transmembrane region" description="Helical" evidence="1">
    <location>
        <begin position="208"/>
        <end position="230"/>
    </location>
</feature>
<feature type="transmembrane region" description="Helical" evidence="1">
    <location>
        <begin position="36"/>
        <end position="53"/>
    </location>
</feature>
<dbReference type="PANTHER" id="PTHR22911">
    <property type="entry name" value="ACYL-MALONYL CONDENSING ENZYME-RELATED"/>
    <property type="match status" value="1"/>
</dbReference>
<keyword evidence="1" id="KW-1133">Transmembrane helix</keyword>
<sequence length="309" mass="34842">MQQNAVKDYLMLHFIVFVWGFTAVLGKLITLPAVEIVFYRTLIASVAMYILLAQRKRLQALTKKAKYHLLGAGALIGFHWILFFASAEISTASVSLAGIATGAFWTSLLDPMINKRKVAWYEVVLGIFVLLGLYVIFSFEFTHFWGLMVAIASAIAASLFTICNGRFVGKYEPATITLYEMVGAFGFTVLFLPIYVTFFAEGNILRMWGGWADFGWLMILSLGCTVYAYTASVKVMRTVTPFMMNLTVNMEPIYGITLAVLILGSEEKMSSQFYIGTAMILLSVLCYPLLKNWDKRRKHKKEKIRLQEV</sequence>
<dbReference type="AlphaFoldDB" id="A0AAN5AHX6"/>
<feature type="transmembrane region" description="Helical" evidence="1">
    <location>
        <begin position="271"/>
        <end position="290"/>
    </location>
</feature>
<evidence type="ECO:0000259" key="2">
    <source>
        <dbReference type="Pfam" id="PF00892"/>
    </source>
</evidence>
<organism evidence="3 4">
    <name type="scientific">Persicobacter diffluens</name>
    <dbReference type="NCBI Taxonomy" id="981"/>
    <lineage>
        <taxon>Bacteria</taxon>
        <taxon>Pseudomonadati</taxon>
        <taxon>Bacteroidota</taxon>
        <taxon>Cytophagia</taxon>
        <taxon>Cytophagales</taxon>
        <taxon>Persicobacteraceae</taxon>
        <taxon>Persicobacter</taxon>
    </lineage>
</organism>
<keyword evidence="4" id="KW-1185">Reference proteome</keyword>
<feature type="transmembrane region" description="Helical" evidence="1">
    <location>
        <begin position="12"/>
        <end position="30"/>
    </location>
</feature>
<name>A0AAN5AHX6_9BACT</name>
<evidence type="ECO:0000256" key="1">
    <source>
        <dbReference type="SAM" id="Phobius"/>
    </source>
</evidence>
<feature type="domain" description="EamA" evidence="2">
    <location>
        <begin position="10"/>
        <end position="137"/>
    </location>
</feature>
<feature type="transmembrane region" description="Helical" evidence="1">
    <location>
        <begin position="176"/>
        <end position="196"/>
    </location>
</feature>
<feature type="transmembrane region" description="Helical" evidence="1">
    <location>
        <begin position="65"/>
        <end position="83"/>
    </location>
</feature>
<dbReference type="EMBL" id="BQKE01000001">
    <property type="protein sequence ID" value="GJM59785.1"/>
    <property type="molecule type" value="Genomic_DNA"/>
</dbReference>
<dbReference type="GO" id="GO:0016020">
    <property type="term" value="C:membrane"/>
    <property type="evidence" value="ECO:0007669"/>
    <property type="project" value="InterPro"/>
</dbReference>
<proteinExistence type="predicted"/>
<dbReference type="Proteomes" id="UP001310022">
    <property type="component" value="Unassembled WGS sequence"/>
</dbReference>
<feature type="domain" description="EamA" evidence="2">
    <location>
        <begin position="145"/>
        <end position="285"/>
    </location>
</feature>
<dbReference type="Pfam" id="PF00892">
    <property type="entry name" value="EamA"/>
    <property type="match status" value="2"/>
</dbReference>
<protein>
    <submittedName>
        <fullName evidence="3">Permease</fullName>
    </submittedName>
</protein>
<dbReference type="RefSeq" id="WP_338235738.1">
    <property type="nucleotide sequence ID" value="NZ_BQKE01000001.1"/>
</dbReference>
<dbReference type="PANTHER" id="PTHR22911:SF79">
    <property type="entry name" value="MOBA-LIKE NTP TRANSFERASE DOMAIN-CONTAINING PROTEIN"/>
    <property type="match status" value="1"/>
</dbReference>
<evidence type="ECO:0000313" key="3">
    <source>
        <dbReference type="EMBL" id="GJM59785.1"/>
    </source>
</evidence>
<dbReference type="SUPFAM" id="SSF103481">
    <property type="entry name" value="Multidrug resistance efflux transporter EmrE"/>
    <property type="match status" value="2"/>
</dbReference>
<feature type="transmembrane region" description="Helical" evidence="1">
    <location>
        <begin position="242"/>
        <end position="265"/>
    </location>
</feature>
<gene>
    <name evidence="3" type="ORF">PEDI_03370</name>
</gene>
<dbReference type="InterPro" id="IPR000620">
    <property type="entry name" value="EamA_dom"/>
</dbReference>
<keyword evidence="1" id="KW-0472">Membrane</keyword>
<feature type="transmembrane region" description="Helical" evidence="1">
    <location>
        <begin position="89"/>
        <end position="106"/>
    </location>
</feature>
<dbReference type="InterPro" id="IPR037185">
    <property type="entry name" value="EmrE-like"/>
</dbReference>
<keyword evidence="1" id="KW-0812">Transmembrane</keyword>
<feature type="transmembrane region" description="Helical" evidence="1">
    <location>
        <begin position="143"/>
        <end position="164"/>
    </location>
</feature>
<evidence type="ECO:0000313" key="4">
    <source>
        <dbReference type="Proteomes" id="UP001310022"/>
    </source>
</evidence>
<accession>A0AAN5AHX6</accession>
<reference evidence="3 4" key="1">
    <citation type="submission" date="2021-12" db="EMBL/GenBank/DDBJ databases">
        <title>Genome sequencing of bacteria with rrn-lacking chromosome and rrn-plasmid.</title>
        <authorList>
            <person name="Anda M."/>
            <person name="Iwasaki W."/>
        </authorList>
    </citation>
    <scope>NUCLEOTIDE SEQUENCE [LARGE SCALE GENOMIC DNA]</scope>
    <source>
        <strain evidence="3 4">NBRC 15940</strain>
    </source>
</reference>
<comment type="caution">
    <text evidence="3">The sequence shown here is derived from an EMBL/GenBank/DDBJ whole genome shotgun (WGS) entry which is preliminary data.</text>
</comment>